<feature type="non-terminal residue" evidence="4">
    <location>
        <position position="1"/>
    </location>
</feature>
<keyword evidence="1" id="KW-0677">Repeat</keyword>
<evidence type="ECO:0000256" key="1">
    <source>
        <dbReference type="ARBA" id="ARBA00022737"/>
    </source>
</evidence>
<dbReference type="SUPFAM" id="SSF48452">
    <property type="entry name" value="TPR-like"/>
    <property type="match status" value="1"/>
</dbReference>
<dbReference type="PANTHER" id="PTHR44943:SF8">
    <property type="entry name" value="TPR REPEAT-CONTAINING PROTEIN MJ0263"/>
    <property type="match status" value="1"/>
</dbReference>
<dbReference type="SMART" id="SM00028">
    <property type="entry name" value="TPR"/>
    <property type="match status" value="4"/>
</dbReference>
<dbReference type="AlphaFoldDB" id="A0A932GRK1"/>
<evidence type="ECO:0000313" key="4">
    <source>
        <dbReference type="EMBL" id="MBI3015824.1"/>
    </source>
</evidence>
<accession>A0A932GRK1</accession>
<dbReference type="PROSITE" id="PS50293">
    <property type="entry name" value="TPR_REGION"/>
    <property type="match status" value="1"/>
</dbReference>
<dbReference type="PROSITE" id="PS50005">
    <property type="entry name" value="TPR"/>
    <property type="match status" value="2"/>
</dbReference>
<evidence type="ECO:0000256" key="3">
    <source>
        <dbReference type="PROSITE-ProRule" id="PRU00339"/>
    </source>
</evidence>
<dbReference type="InterPro" id="IPR011990">
    <property type="entry name" value="TPR-like_helical_dom_sf"/>
</dbReference>
<gene>
    <name evidence="4" type="ORF">HYY65_12395</name>
</gene>
<dbReference type="EMBL" id="JACPSX010000238">
    <property type="protein sequence ID" value="MBI3015824.1"/>
    <property type="molecule type" value="Genomic_DNA"/>
</dbReference>
<dbReference type="Pfam" id="PF13181">
    <property type="entry name" value="TPR_8"/>
    <property type="match status" value="2"/>
</dbReference>
<feature type="repeat" description="TPR" evidence="3">
    <location>
        <begin position="70"/>
        <end position="103"/>
    </location>
</feature>
<dbReference type="PANTHER" id="PTHR44943">
    <property type="entry name" value="CELLULOSE SYNTHASE OPERON PROTEIN C"/>
    <property type="match status" value="1"/>
</dbReference>
<dbReference type="Gene3D" id="1.25.40.10">
    <property type="entry name" value="Tetratricopeptide repeat domain"/>
    <property type="match status" value="2"/>
</dbReference>
<dbReference type="Proteomes" id="UP000741360">
    <property type="component" value="Unassembled WGS sequence"/>
</dbReference>
<dbReference type="InterPro" id="IPR051685">
    <property type="entry name" value="Ycf3/AcsC/BcsC/TPR_MFPF"/>
</dbReference>
<protein>
    <submittedName>
        <fullName evidence="4">Tetratricopeptide repeat protein</fullName>
    </submittedName>
</protein>
<feature type="repeat" description="TPR" evidence="3">
    <location>
        <begin position="140"/>
        <end position="173"/>
    </location>
</feature>
<reference evidence="4" key="1">
    <citation type="submission" date="2020-07" db="EMBL/GenBank/DDBJ databases">
        <title>Huge and variable diversity of episymbiotic CPR bacteria and DPANN archaea in groundwater ecosystems.</title>
        <authorList>
            <person name="He C.Y."/>
            <person name="Keren R."/>
            <person name="Whittaker M."/>
            <person name="Farag I.F."/>
            <person name="Doudna J."/>
            <person name="Cate J.H.D."/>
            <person name="Banfield J.F."/>
        </authorList>
    </citation>
    <scope>NUCLEOTIDE SEQUENCE</scope>
    <source>
        <strain evidence="4">NC_groundwater_717_Ag_S-0.2um_59_8</strain>
    </source>
</reference>
<organism evidence="4 5">
    <name type="scientific">Tectimicrobiota bacterium</name>
    <dbReference type="NCBI Taxonomy" id="2528274"/>
    <lineage>
        <taxon>Bacteria</taxon>
        <taxon>Pseudomonadati</taxon>
        <taxon>Nitrospinota/Tectimicrobiota group</taxon>
        <taxon>Candidatus Tectimicrobiota</taxon>
    </lineage>
</organism>
<name>A0A932GRK1_UNCTE</name>
<evidence type="ECO:0000313" key="5">
    <source>
        <dbReference type="Proteomes" id="UP000741360"/>
    </source>
</evidence>
<dbReference type="InterPro" id="IPR019734">
    <property type="entry name" value="TPR_rpt"/>
</dbReference>
<dbReference type="Pfam" id="PF13424">
    <property type="entry name" value="TPR_12"/>
    <property type="match status" value="1"/>
</dbReference>
<comment type="caution">
    <text evidence="4">The sequence shown here is derived from an EMBL/GenBank/DDBJ whole genome shotgun (WGS) entry which is preliminary data.</text>
</comment>
<evidence type="ECO:0000256" key="2">
    <source>
        <dbReference type="ARBA" id="ARBA00022803"/>
    </source>
</evidence>
<keyword evidence="2 3" id="KW-0802">TPR repeat</keyword>
<proteinExistence type="predicted"/>
<sequence length="190" mass="21626">TSPPGGFLRKRIGAALVALLTVTVVANPPVLAQNPTPEQLYELGYLLGLLGEHEKAIGLFKRSLALKPTAEAQTFLGWTYGNMGRLEEALEEAKKAIPLDPEFGNPYNDIGVYLIELGRLEEAIPYLEKAMRAKRYCCYHYAHFNRGRIHFMRREYRQAREQFEEALRYEPSYLPARQGLKAIQEVLKES</sequence>